<evidence type="ECO:0000256" key="2">
    <source>
        <dbReference type="ARBA" id="ARBA00022884"/>
    </source>
</evidence>
<dbReference type="SUPFAM" id="SSF54928">
    <property type="entry name" value="RNA-binding domain, RBD"/>
    <property type="match status" value="2"/>
</dbReference>
<feature type="region of interest" description="Disordered" evidence="4">
    <location>
        <begin position="191"/>
        <end position="213"/>
    </location>
</feature>
<name>A0AAD4LSY0_9AGAM</name>
<feature type="region of interest" description="Disordered" evidence="4">
    <location>
        <begin position="348"/>
        <end position="428"/>
    </location>
</feature>
<keyword evidence="2 3" id="KW-0694">RNA-binding</keyword>
<feature type="compositionally biased region" description="Low complexity" evidence="4">
    <location>
        <begin position="476"/>
        <end position="487"/>
    </location>
</feature>
<evidence type="ECO:0000313" key="6">
    <source>
        <dbReference type="EMBL" id="KAH8998021.1"/>
    </source>
</evidence>
<reference evidence="6" key="1">
    <citation type="submission" date="2022-01" db="EMBL/GenBank/DDBJ databases">
        <title>Comparative genomics reveals a dynamic genome evolution in the ectomycorrhizal milk-cap (Lactarius) mushrooms.</title>
        <authorList>
            <consortium name="DOE Joint Genome Institute"/>
            <person name="Lebreton A."/>
            <person name="Tang N."/>
            <person name="Kuo A."/>
            <person name="LaButti K."/>
            <person name="Drula E."/>
            <person name="Barry K."/>
            <person name="Clum A."/>
            <person name="Lipzen A."/>
            <person name="Mousain D."/>
            <person name="Ng V."/>
            <person name="Wang R."/>
            <person name="Wang X."/>
            <person name="Dai Y."/>
            <person name="Henrissat B."/>
            <person name="Grigoriev I.V."/>
            <person name="Guerin-Laguette A."/>
            <person name="Yu F."/>
            <person name="Martin F.M."/>
        </authorList>
    </citation>
    <scope>NUCLEOTIDE SEQUENCE</scope>
    <source>
        <strain evidence="6">QP</strain>
    </source>
</reference>
<feature type="compositionally biased region" description="Basic and acidic residues" evidence="4">
    <location>
        <begin position="309"/>
        <end position="329"/>
    </location>
</feature>
<dbReference type="GO" id="GO:0003723">
    <property type="term" value="F:RNA binding"/>
    <property type="evidence" value="ECO:0007669"/>
    <property type="project" value="UniProtKB-UniRule"/>
</dbReference>
<evidence type="ECO:0000256" key="3">
    <source>
        <dbReference type="PROSITE-ProRule" id="PRU00176"/>
    </source>
</evidence>
<accession>A0AAD4LSY0</accession>
<evidence type="ECO:0000313" key="7">
    <source>
        <dbReference type="Proteomes" id="UP001201163"/>
    </source>
</evidence>
<feature type="compositionally biased region" description="Low complexity" evidence="4">
    <location>
        <begin position="193"/>
        <end position="206"/>
    </location>
</feature>
<proteinExistence type="predicted"/>
<dbReference type="Proteomes" id="UP001201163">
    <property type="component" value="Unassembled WGS sequence"/>
</dbReference>
<dbReference type="AlphaFoldDB" id="A0AAD4LSY0"/>
<keyword evidence="1" id="KW-0677">Repeat</keyword>
<evidence type="ECO:0000259" key="5">
    <source>
        <dbReference type="PROSITE" id="PS50102"/>
    </source>
</evidence>
<dbReference type="SMART" id="SM00360">
    <property type="entry name" value="RRM"/>
    <property type="match status" value="2"/>
</dbReference>
<feature type="domain" description="RRM" evidence="5">
    <location>
        <begin position="108"/>
        <end position="182"/>
    </location>
</feature>
<organism evidence="6 7">
    <name type="scientific">Lactarius akahatsu</name>
    <dbReference type="NCBI Taxonomy" id="416441"/>
    <lineage>
        <taxon>Eukaryota</taxon>
        <taxon>Fungi</taxon>
        <taxon>Dikarya</taxon>
        <taxon>Basidiomycota</taxon>
        <taxon>Agaricomycotina</taxon>
        <taxon>Agaricomycetes</taxon>
        <taxon>Russulales</taxon>
        <taxon>Russulaceae</taxon>
        <taxon>Lactarius</taxon>
    </lineage>
</organism>
<protein>
    <recommendedName>
        <fullName evidence="5">RRM domain-containing protein</fullName>
    </recommendedName>
</protein>
<dbReference type="InterPro" id="IPR035979">
    <property type="entry name" value="RBD_domain_sf"/>
</dbReference>
<comment type="caution">
    <text evidence="6">The sequence shown here is derived from an EMBL/GenBank/DDBJ whole genome shotgun (WGS) entry which is preliminary data.</text>
</comment>
<dbReference type="PANTHER" id="PTHR24012">
    <property type="entry name" value="RNA BINDING PROTEIN"/>
    <property type="match status" value="1"/>
</dbReference>
<feature type="compositionally biased region" description="Polar residues" evidence="4">
    <location>
        <begin position="348"/>
        <end position="372"/>
    </location>
</feature>
<feature type="compositionally biased region" description="Low complexity" evidence="4">
    <location>
        <begin position="14"/>
        <end position="38"/>
    </location>
</feature>
<feature type="domain" description="RRM" evidence="5">
    <location>
        <begin position="228"/>
        <end position="310"/>
    </location>
</feature>
<dbReference type="PROSITE" id="PS50102">
    <property type="entry name" value="RRM"/>
    <property type="match status" value="2"/>
</dbReference>
<feature type="compositionally biased region" description="Polar residues" evidence="4">
    <location>
        <begin position="395"/>
        <end position="410"/>
    </location>
</feature>
<dbReference type="InterPro" id="IPR000504">
    <property type="entry name" value="RRM_dom"/>
</dbReference>
<gene>
    <name evidence="6" type="ORF">EDB92DRAFT_1317323</name>
</gene>
<evidence type="ECO:0000256" key="4">
    <source>
        <dbReference type="SAM" id="MobiDB-lite"/>
    </source>
</evidence>
<dbReference type="Gene3D" id="3.30.70.330">
    <property type="match status" value="2"/>
</dbReference>
<feature type="region of interest" description="Disordered" evidence="4">
    <location>
        <begin position="307"/>
        <end position="331"/>
    </location>
</feature>
<feature type="region of interest" description="Disordered" evidence="4">
    <location>
        <begin position="1"/>
        <end position="53"/>
    </location>
</feature>
<evidence type="ECO:0000256" key="1">
    <source>
        <dbReference type="ARBA" id="ARBA00022737"/>
    </source>
</evidence>
<sequence length="584" mass="63539">MPTMEPNTPPASDSHPSIPVSHPRSSPRSSASSSSSQPPISPPRPSAITPTATQTTLSCSLVAAVPEAAAPPMSRTILSNSAHIVQPDPEAPGVPAVTKADSSEPRIPNVYINGLPPNFPEEQLYALTKDFGGVVSVRTFTRHVSDRPSGYGFVLFDTIESAEKCIEALRRYRNLHPSFCKNFHPIPGTRYASLSSPSPEPSLSSPTLGTDGDTFKSRMERLKDEASTNLYIEGLPLSIDEPTMAALVAPYTIKSSRFFQTRLSHPPRTIAFVRLETRAACEDVIKRLHGRMVRGWNDPGSRISVRFADSAEQRELRRSERSGRGDDSPPARLTMAQAALLNLRGQQVQGHLRVQQHSTTLSDQRRIQSAQAHPSPHDLSSMHHQHTRLPPHPVVSQSQSEPENLTTSHPVSAHHLQGRTDTETPAGLSAALGSDIDLSALSRAAGANGFTPLEQQLILQARLQAELDARRRPFYSSQGSSSLSGGSTHTPSVLVDQTEGLSRSLNNLGLRSTLPAKEFVPRATATRITHPQTYNPALSSRLSADLLPSQVADNYHASKLHQSQSLPVPFLSTAATRRRYRNKF</sequence>
<dbReference type="Pfam" id="PF00076">
    <property type="entry name" value="RRM_1"/>
    <property type="match status" value="1"/>
</dbReference>
<dbReference type="EMBL" id="JAKELL010000006">
    <property type="protein sequence ID" value="KAH8998021.1"/>
    <property type="molecule type" value="Genomic_DNA"/>
</dbReference>
<dbReference type="InterPro" id="IPR012677">
    <property type="entry name" value="Nucleotide-bd_a/b_plait_sf"/>
</dbReference>
<keyword evidence="7" id="KW-1185">Reference proteome</keyword>
<feature type="region of interest" description="Disordered" evidence="4">
    <location>
        <begin position="473"/>
        <end position="492"/>
    </location>
</feature>